<accession>R0J8M0</accession>
<feature type="region of interest" description="Disordered" evidence="1">
    <location>
        <begin position="295"/>
        <end position="340"/>
    </location>
</feature>
<evidence type="ECO:0000313" key="2">
    <source>
        <dbReference type="EMBL" id="EOA93301.1"/>
    </source>
</evidence>
<protein>
    <submittedName>
        <fullName evidence="2">Uncharacterized protein</fullName>
    </submittedName>
</protein>
<name>R0J8M0_ANAPL</name>
<gene>
    <name evidence="2" type="ORF">Anapl_17774</name>
</gene>
<reference evidence="3" key="1">
    <citation type="journal article" date="2013" name="Nat. Genet.">
        <title>The duck genome and transcriptome provide insight into an avian influenza virus reservoir species.</title>
        <authorList>
            <person name="Huang Y."/>
            <person name="Li Y."/>
            <person name="Burt D.W."/>
            <person name="Chen H."/>
            <person name="Zhang Y."/>
            <person name="Qian W."/>
            <person name="Kim H."/>
            <person name="Gan S."/>
            <person name="Zhao Y."/>
            <person name="Li J."/>
            <person name="Yi K."/>
            <person name="Feng H."/>
            <person name="Zhu P."/>
            <person name="Li B."/>
            <person name="Liu Q."/>
            <person name="Fairley S."/>
            <person name="Magor K.E."/>
            <person name="Du Z."/>
            <person name="Hu X."/>
            <person name="Goodman L."/>
            <person name="Tafer H."/>
            <person name="Vignal A."/>
            <person name="Lee T."/>
            <person name="Kim K.W."/>
            <person name="Sheng Z."/>
            <person name="An Y."/>
            <person name="Searle S."/>
            <person name="Herrero J."/>
            <person name="Groenen M.A."/>
            <person name="Crooijmans R.P."/>
            <person name="Faraut T."/>
            <person name="Cai Q."/>
            <person name="Webster R.G."/>
            <person name="Aldridge J.R."/>
            <person name="Warren W.C."/>
            <person name="Bartschat S."/>
            <person name="Kehr S."/>
            <person name="Marz M."/>
            <person name="Stadler P.F."/>
            <person name="Smith J."/>
            <person name="Kraus R.H."/>
            <person name="Zhao Y."/>
            <person name="Ren L."/>
            <person name="Fei J."/>
            <person name="Morisson M."/>
            <person name="Kaiser P."/>
            <person name="Griffin D.K."/>
            <person name="Rao M."/>
            <person name="Pitel F."/>
            <person name="Wang J."/>
            <person name="Li N."/>
        </authorList>
    </citation>
    <scope>NUCLEOTIDE SEQUENCE [LARGE SCALE GENOMIC DNA]</scope>
</reference>
<dbReference type="AlphaFoldDB" id="R0J8M0"/>
<proteinExistence type="predicted"/>
<organism evidence="2 3">
    <name type="scientific">Anas platyrhynchos</name>
    <name type="common">Mallard</name>
    <name type="synonym">Anas boschas</name>
    <dbReference type="NCBI Taxonomy" id="8839"/>
    <lineage>
        <taxon>Eukaryota</taxon>
        <taxon>Metazoa</taxon>
        <taxon>Chordata</taxon>
        <taxon>Craniata</taxon>
        <taxon>Vertebrata</taxon>
        <taxon>Euteleostomi</taxon>
        <taxon>Archelosauria</taxon>
        <taxon>Archosauria</taxon>
        <taxon>Dinosauria</taxon>
        <taxon>Saurischia</taxon>
        <taxon>Theropoda</taxon>
        <taxon>Coelurosauria</taxon>
        <taxon>Aves</taxon>
        <taxon>Neognathae</taxon>
        <taxon>Galloanserae</taxon>
        <taxon>Anseriformes</taxon>
        <taxon>Anatidae</taxon>
        <taxon>Anatinae</taxon>
        <taxon>Anas</taxon>
    </lineage>
</organism>
<dbReference type="Proteomes" id="UP000296049">
    <property type="component" value="Unassembled WGS sequence"/>
</dbReference>
<keyword evidence="3" id="KW-1185">Reference proteome</keyword>
<feature type="compositionally biased region" description="Polar residues" evidence="1">
    <location>
        <begin position="309"/>
        <end position="319"/>
    </location>
</feature>
<sequence length="340" mass="38422">MDQGLFPDSSIAYRALLWRERESSGIWSKSACDKFLKYHLWDRYGEKFLLQIPKAFQEKKENLGQERNVGGEVLSPHRPQRGLLRGDTVLLEVGKQDVVQTHRRNEEDLKEDLCEEDLCVPGPGFGGTFDFRSYVVVQDAEVTGSGAKKHQTSLSFALHRFFGVGTAEPCLQRAKTLQKTPERALGKLAVICLQNRSRKTRSEEFPSIKNMFQIFSRALWMTIHHTVKSFKRNTSSLLISKLTGVHSKLFKEAVVPQECVACVRGQQRVPGAFLALAVFFRQFFIEKDEDTRKYQGISSAAASRETDTSHTPSRPQGSVCSRKPSAFRPQGFVQPEEAPP</sequence>
<dbReference type="EMBL" id="KB747003">
    <property type="protein sequence ID" value="EOA93301.1"/>
    <property type="molecule type" value="Genomic_DNA"/>
</dbReference>
<evidence type="ECO:0000313" key="3">
    <source>
        <dbReference type="Proteomes" id="UP000296049"/>
    </source>
</evidence>
<evidence type="ECO:0000256" key="1">
    <source>
        <dbReference type="SAM" id="MobiDB-lite"/>
    </source>
</evidence>